<dbReference type="AlphaFoldDB" id="A0A2G5HHL7"/>
<comment type="caution">
    <text evidence="2">The sequence shown here is derived from an EMBL/GenBank/DDBJ whole genome shotgun (WGS) entry which is preliminary data.</text>
</comment>
<dbReference type="EMBL" id="LKMD01000106">
    <property type="protein sequence ID" value="PIA92038.1"/>
    <property type="molecule type" value="Genomic_DNA"/>
</dbReference>
<reference evidence="2 3" key="1">
    <citation type="submission" date="2015-10" db="EMBL/GenBank/DDBJ databases">
        <title>The cercosporin biosynthetic gene cluster was horizontally transferred to several fungal lineages and shown to be expanded in Cercospora beticola based on microsynteny with recipient genomes.</title>
        <authorList>
            <person name="De Jonge R."/>
            <person name="Ebert M.K."/>
            <person name="Suttle J.C."/>
            <person name="Jurick Ii W.M."/>
            <person name="Secor G.A."/>
            <person name="Thomma B.P."/>
            <person name="Van De Peer Y."/>
            <person name="Bolton M.D."/>
        </authorList>
    </citation>
    <scope>NUCLEOTIDE SEQUENCE [LARGE SCALE GENOMIC DNA]</scope>
    <source>
        <strain evidence="2 3">09-40</strain>
    </source>
</reference>
<feature type="region of interest" description="Disordered" evidence="1">
    <location>
        <begin position="287"/>
        <end position="308"/>
    </location>
</feature>
<feature type="compositionally biased region" description="Low complexity" evidence="1">
    <location>
        <begin position="199"/>
        <end position="217"/>
    </location>
</feature>
<feature type="region of interest" description="Disordered" evidence="1">
    <location>
        <begin position="96"/>
        <end position="145"/>
    </location>
</feature>
<sequence length="397" mass="40481">MLGIVCILELTDSLTTLVRFNYFLSSHLPFFGTRFFVWARFRGKMKAYSALATIAGVGTVVAKADPAAIKRQESPRPYGYPPPGYGLPTSSGISGPVVSTSTSAAESAGATEVSPIGASDSSSAPDFTPSFSSLPRTGGPLTTSTSTRYFTESIVWPFPIGTSVTSTEGSPVTPSSSSFWYGNSSTTALVGPTGTGAASPTSTFTSRSTTTVTRETTIYLSPVPTGTAPTGSTEGSPVGASSSPFYGNGTSSSTALAGPTASNGFWPTGVPSTYGGFSTTLPWSGYPSSSSGGIEVSPTDATETTDSFPTTSFSVSYGTGILSSSSDDGSTEVSPVTGSESSTSTSSGFVTSTTRAWGAPLPYGPQSTTYGGPEAYGAYGQNKGRGGGWGWWGWRGE</sequence>
<name>A0A2G5HHL7_CERBT</name>
<evidence type="ECO:0000256" key="1">
    <source>
        <dbReference type="SAM" id="MobiDB-lite"/>
    </source>
</evidence>
<feature type="compositionally biased region" description="Polar residues" evidence="1">
    <location>
        <begin position="299"/>
        <end position="308"/>
    </location>
</feature>
<feature type="compositionally biased region" description="Low complexity" evidence="1">
    <location>
        <begin position="97"/>
        <end position="114"/>
    </location>
</feature>
<proteinExistence type="predicted"/>
<evidence type="ECO:0000313" key="2">
    <source>
        <dbReference type="EMBL" id="PIA92038.1"/>
    </source>
</evidence>
<dbReference type="OrthoDB" id="3650538at2759"/>
<organism evidence="2 3">
    <name type="scientific">Cercospora beticola</name>
    <name type="common">Sugarbeet leaf spot fungus</name>
    <dbReference type="NCBI Taxonomy" id="122368"/>
    <lineage>
        <taxon>Eukaryota</taxon>
        <taxon>Fungi</taxon>
        <taxon>Dikarya</taxon>
        <taxon>Ascomycota</taxon>
        <taxon>Pezizomycotina</taxon>
        <taxon>Dothideomycetes</taxon>
        <taxon>Dothideomycetidae</taxon>
        <taxon>Mycosphaerellales</taxon>
        <taxon>Mycosphaerellaceae</taxon>
        <taxon>Cercospora</taxon>
    </lineage>
</organism>
<feature type="region of interest" description="Disordered" evidence="1">
    <location>
        <begin position="323"/>
        <end position="350"/>
    </location>
</feature>
<feature type="region of interest" description="Disordered" evidence="1">
    <location>
        <begin position="192"/>
        <end position="245"/>
    </location>
</feature>
<protein>
    <submittedName>
        <fullName evidence="2">Uncharacterized protein</fullName>
    </submittedName>
</protein>
<dbReference type="Proteomes" id="UP000230605">
    <property type="component" value="Chromosome 7"/>
</dbReference>
<evidence type="ECO:0000313" key="3">
    <source>
        <dbReference type="Proteomes" id="UP000230605"/>
    </source>
</evidence>
<feature type="compositionally biased region" description="Polar residues" evidence="1">
    <location>
        <begin position="227"/>
        <end position="245"/>
    </location>
</feature>
<feature type="compositionally biased region" description="Polar residues" evidence="1">
    <location>
        <begin position="119"/>
        <end position="145"/>
    </location>
</feature>
<accession>A0A2G5HHL7</accession>
<gene>
    <name evidence="2" type="ORF">CB0940_09990</name>
</gene>